<dbReference type="Gene3D" id="1.20.1070.10">
    <property type="entry name" value="Rhodopsin 7-helix transmembrane proteins"/>
    <property type="match status" value="1"/>
</dbReference>
<evidence type="ECO:0000256" key="2">
    <source>
        <dbReference type="ARBA" id="ARBA00022475"/>
    </source>
</evidence>
<evidence type="ECO:0000256" key="3">
    <source>
        <dbReference type="ARBA" id="ARBA00022692"/>
    </source>
</evidence>
<keyword evidence="6" id="KW-0297">G-protein coupled receptor</keyword>
<evidence type="ECO:0000256" key="9">
    <source>
        <dbReference type="ARBA" id="ARBA00023224"/>
    </source>
</evidence>
<keyword evidence="4" id="KW-0716">Sensory transduction</keyword>
<reference evidence="12" key="1">
    <citation type="journal article" date="2013" name="Nat. Genet.">
        <title>The draft genomes of soft-shell turtle and green sea turtle yield insights into the development and evolution of the turtle-specific body plan.</title>
        <authorList>
            <person name="Wang Z."/>
            <person name="Pascual-Anaya J."/>
            <person name="Zadissa A."/>
            <person name="Li W."/>
            <person name="Niimura Y."/>
            <person name="Huang Z."/>
            <person name="Li C."/>
            <person name="White S."/>
            <person name="Xiong Z."/>
            <person name="Fang D."/>
            <person name="Wang B."/>
            <person name="Ming Y."/>
            <person name="Chen Y."/>
            <person name="Zheng Y."/>
            <person name="Kuraku S."/>
            <person name="Pignatelli M."/>
            <person name="Herrero J."/>
            <person name="Beal K."/>
            <person name="Nozawa M."/>
            <person name="Li Q."/>
            <person name="Wang J."/>
            <person name="Zhang H."/>
            <person name="Yu L."/>
            <person name="Shigenobu S."/>
            <person name="Wang J."/>
            <person name="Liu J."/>
            <person name="Flicek P."/>
            <person name="Searle S."/>
            <person name="Wang J."/>
            <person name="Kuratani S."/>
            <person name="Yin Y."/>
            <person name="Aken B."/>
            <person name="Zhang G."/>
            <person name="Irie N."/>
        </authorList>
    </citation>
    <scope>NUCLEOTIDE SEQUENCE [LARGE SCALE GENOMIC DNA]</scope>
</reference>
<dbReference type="InterPro" id="IPR050516">
    <property type="entry name" value="Olfactory_GPCR"/>
</dbReference>
<feature type="transmembrane region" description="Helical" evidence="10">
    <location>
        <begin position="91"/>
        <end position="112"/>
    </location>
</feature>
<evidence type="ECO:0000256" key="5">
    <source>
        <dbReference type="ARBA" id="ARBA00022989"/>
    </source>
</evidence>
<protein>
    <submittedName>
        <fullName evidence="11">Olfactory receptor 5AP2</fullName>
    </submittedName>
</protein>
<evidence type="ECO:0000313" key="12">
    <source>
        <dbReference type="Proteomes" id="UP000031443"/>
    </source>
</evidence>
<dbReference type="PANTHER" id="PTHR26452">
    <property type="entry name" value="OLFACTORY RECEPTOR"/>
    <property type="match status" value="1"/>
</dbReference>
<evidence type="ECO:0000256" key="1">
    <source>
        <dbReference type="ARBA" id="ARBA00004651"/>
    </source>
</evidence>
<accession>M7BVN4</accession>
<dbReference type="EMBL" id="KB481632">
    <property type="protein sequence ID" value="EMP41886.1"/>
    <property type="molecule type" value="Genomic_DNA"/>
</dbReference>
<evidence type="ECO:0000256" key="10">
    <source>
        <dbReference type="SAM" id="Phobius"/>
    </source>
</evidence>
<organism evidence="11 12">
    <name type="scientific">Chelonia mydas</name>
    <name type="common">Green sea-turtle</name>
    <name type="synonym">Chelonia agassizi</name>
    <dbReference type="NCBI Taxonomy" id="8469"/>
    <lineage>
        <taxon>Eukaryota</taxon>
        <taxon>Metazoa</taxon>
        <taxon>Chordata</taxon>
        <taxon>Craniata</taxon>
        <taxon>Vertebrata</taxon>
        <taxon>Euteleostomi</taxon>
        <taxon>Archelosauria</taxon>
        <taxon>Testudinata</taxon>
        <taxon>Testudines</taxon>
        <taxon>Cryptodira</taxon>
        <taxon>Durocryptodira</taxon>
        <taxon>Americhelydia</taxon>
        <taxon>Chelonioidea</taxon>
        <taxon>Cheloniidae</taxon>
        <taxon>Chelonia</taxon>
    </lineage>
</organism>
<dbReference type="InterPro" id="IPR000725">
    <property type="entry name" value="Olfact_rcpt"/>
</dbReference>
<evidence type="ECO:0000256" key="8">
    <source>
        <dbReference type="ARBA" id="ARBA00023170"/>
    </source>
</evidence>
<keyword evidence="4" id="KW-0552">Olfaction</keyword>
<dbReference type="AlphaFoldDB" id="M7BVN4"/>
<keyword evidence="5 10" id="KW-1133">Transmembrane helix</keyword>
<keyword evidence="8 11" id="KW-0675">Receptor</keyword>
<evidence type="ECO:0000256" key="4">
    <source>
        <dbReference type="ARBA" id="ARBA00022725"/>
    </source>
</evidence>
<sequence length="138" mass="15658">YGIISIPQLKKISCTEMWPNEVLMLGLGSGVDVFCFVFIFVSYFHIFVALLRIPSMQGRCKASSTCLLHLVVFSLFTCTAMFSYLRPRSVSSLQVVLYSVLLPVMNLVIYSLQNKELKQALQRIASKMLFARNMDFSP</sequence>
<evidence type="ECO:0000256" key="7">
    <source>
        <dbReference type="ARBA" id="ARBA00023136"/>
    </source>
</evidence>
<feature type="transmembrane region" description="Helical" evidence="10">
    <location>
        <begin position="65"/>
        <end position="85"/>
    </location>
</feature>
<dbReference type="GO" id="GO:0004984">
    <property type="term" value="F:olfactory receptor activity"/>
    <property type="evidence" value="ECO:0007669"/>
    <property type="project" value="InterPro"/>
</dbReference>
<dbReference type="GO" id="GO:0004930">
    <property type="term" value="F:G protein-coupled receptor activity"/>
    <property type="evidence" value="ECO:0007669"/>
    <property type="project" value="UniProtKB-KW"/>
</dbReference>
<evidence type="ECO:0000313" key="11">
    <source>
        <dbReference type="EMBL" id="EMP41886.1"/>
    </source>
</evidence>
<proteinExistence type="predicted"/>
<keyword evidence="3 10" id="KW-0812">Transmembrane</keyword>
<feature type="transmembrane region" description="Helical" evidence="10">
    <location>
        <begin position="27"/>
        <end position="53"/>
    </location>
</feature>
<dbReference type="GO" id="GO:0005886">
    <property type="term" value="C:plasma membrane"/>
    <property type="evidence" value="ECO:0007669"/>
    <property type="project" value="UniProtKB-SubCell"/>
</dbReference>
<feature type="non-terminal residue" evidence="11">
    <location>
        <position position="1"/>
    </location>
</feature>
<dbReference type="Proteomes" id="UP000031443">
    <property type="component" value="Unassembled WGS sequence"/>
</dbReference>
<name>M7BVN4_CHEMY</name>
<keyword evidence="9" id="KW-0807">Transducer</keyword>
<dbReference type="Pfam" id="PF13853">
    <property type="entry name" value="7tm_4"/>
    <property type="match status" value="1"/>
</dbReference>
<keyword evidence="12" id="KW-1185">Reference proteome</keyword>
<comment type="subcellular location">
    <subcellularLocation>
        <location evidence="1">Cell membrane</location>
        <topology evidence="1">Multi-pass membrane protein</topology>
    </subcellularLocation>
</comment>
<evidence type="ECO:0000256" key="6">
    <source>
        <dbReference type="ARBA" id="ARBA00023040"/>
    </source>
</evidence>
<dbReference type="SUPFAM" id="SSF81321">
    <property type="entry name" value="Family A G protein-coupled receptor-like"/>
    <property type="match status" value="1"/>
</dbReference>
<keyword evidence="2" id="KW-1003">Cell membrane</keyword>
<keyword evidence="7 10" id="KW-0472">Membrane</keyword>
<gene>
    <name evidence="11" type="ORF">UY3_00858</name>
</gene>